<reference evidence="2" key="1">
    <citation type="journal article" date="2017" name="Nature">
        <title>The sunflower genome provides insights into oil metabolism, flowering and Asterid evolution.</title>
        <authorList>
            <person name="Badouin H."/>
            <person name="Gouzy J."/>
            <person name="Grassa C.J."/>
            <person name="Murat F."/>
            <person name="Staton S.E."/>
            <person name="Cottret L."/>
            <person name="Lelandais-Briere C."/>
            <person name="Owens G.L."/>
            <person name="Carrere S."/>
            <person name="Mayjonade B."/>
            <person name="Legrand L."/>
            <person name="Gill N."/>
            <person name="Kane N.C."/>
            <person name="Bowers J.E."/>
            <person name="Hubner S."/>
            <person name="Bellec A."/>
            <person name="Berard A."/>
            <person name="Berges H."/>
            <person name="Blanchet N."/>
            <person name="Boniface M.C."/>
            <person name="Brunel D."/>
            <person name="Catrice O."/>
            <person name="Chaidir N."/>
            <person name="Claudel C."/>
            <person name="Donnadieu C."/>
            <person name="Faraut T."/>
            <person name="Fievet G."/>
            <person name="Helmstetter N."/>
            <person name="King M."/>
            <person name="Knapp S.J."/>
            <person name="Lai Z."/>
            <person name="Le Paslier M.C."/>
            <person name="Lippi Y."/>
            <person name="Lorenzon L."/>
            <person name="Mandel J.R."/>
            <person name="Marage G."/>
            <person name="Marchand G."/>
            <person name="Marquand E."/>
            <person name="Bret-Mestries E."/>
            <person name="Morien E."/>
            <person name="Nambeesan S."/>
            <person name="Nguyen T."/>
            <person name="Pegot-Espagnet P."/>
            <person name="Pouilly N."/>
            <person name="Raftis F."/>
            <person name="Sallet E."/>
            <person name="Schiex T."/>
            <person name="Thomas J."/>
            <person name="Vandecasteele C."/>
            <person name="Vares D."/>
            <person name="Vear F."/>
            <person name="Vautrin S."/>
            <person name="Crespi M."/>
            <person name="Mangin B."/>
            <person name="Burke J.M."/>
            <person name="Salse J."/>
            <person name="Munos S."/>
            <person name="Vincourt P."/>
            <person name="Rieseberg L.H."/>
            <person name="Langlade N.B."/>
        </authorList>
    </citation>
    <scope>NUCLEOTIDE SEQUENCE</scope>
    <source>
        <tissue evidence="2">Leaves</tissue>
    </source>
</reference>
<feature type="region of interest" description="Disordered" evidence="1">
    <location>
        <begin position="27"/>
        <end position="51"/>
    </location>
</feature>
<dbReference type="Gramene" id="mRNA:HanXRQr2_Chr05g0216021">
    <property type="protein sequence ID" value="mRNA:HanXRQr2_Chr05g0216021"/>
    <property type="gene ID" value="HanXRQr2_Chr05g0216021"/>
</dbReference>
<comment type="caution">
    <text evidence="2">The sequence shown here is derived from an EMBL/GenBank/DDBJ whole genome shotgun (WGS) entry which is preliminary data.</text>
</comment>
<dbReference type="AlphaFoldDB" id="A0A9K3IZX0"/>
<feature type="compositionally biased region" description="Basic residues" evidence="1">
    <location>
        <begin position="35"/>
        <end position="44"/>
    </location>
</feature>
<proteinExistence type="predicted"/>
<accession>A0A9K3IZX0</accession>
<evidence type="ECO:0000256" key="1">
    <source>
        <dbReference type="SAM" id="MobiDB-lite"/>
    </source>
</evidence>
<gene>
    <name evidence="2" type="ORF">HanXRQr2_Chr05g0216021</name>
</gene>
<name>A0A9K3IZX0_HELAN</name>
<keyword evidence="3" id="KW-1185">Reference proteome</keyword>
<reference evidence="2" key="2">
    <citation type="submission" date="2020-06" db="EMBL/GenBank/DDBJ databases">
        <title>Helianthus annuus Genome sequencing and assembly Release 2.</title>
        <authorList>
            <person name="Gouzy J."/>
            <person name="Langlade N."/>
            <person name="Munos S."/>
        </authorList>
    </citation>
    <scope>NUCLEOTIDE SEQUENCE</scope>
    <source>
        <tissue evidence="2">Leaves</tissue>
    </source>
</reference>
<sequence>MVRRQNRVRRTAAWTRQRVKEESEMLREISGKERQQRRRFRRRSVAGGGAATAVEAHGDGFVLRQDLR</sequence>
<protein>
    <submittedName>
        <fullName evidence="2">Uncharacterized protein</fullName>
    </submittedName>
</protein>
<evidence type="ECO:0000313" key="2">
    <source>
        <dbReference type="EMBL" id="KAF5805998.1"/>
    </source>
</evidence>
<dbReference type="Proteomes" id="UP000215914">
    <property type="component" value="Unassembled WGS sequence"/>
</dbReference>
<evidence type="ECO:0000313" key="3">
    <source>
        <dbReference type="Proteomes" id="UP000215914"/>
    </source>
</evidence>
<dbReference type="EMBL" id="MNCJ02000320">
    <property type="protein sequence ID" value="KAF5805998.1"/>
    <property type="molecule type" value="Genomic_DNA"/>
</dbReference>
<organism evidence="2 3">
    <name type="scientific">Helianthus annuus</name>
    <name type="common">Common sunflower</name>
    <dbReference type="NCBI Taxonomy" id="4232"/>
    <lineage>
        <taxon>Eukaryota</taxon>
        <taxon>Viridiplantae</taxon>
        <taxon>Streptophyta</taxon>
        <taxon>Embryophyta</taxon>
        <taxon>Tracheophyta</taxon>
        <taxon>Spermatophyta</taxon>
        <taxon>Magnoliopsida</taxon>
        <taxon>eudicotyledons</taxon>
        <taxon>Gunneridae</taxon>
        <taxon>Pentapetalae</taxon>
        <taxon>asterids</taxon>
        <taxon>campanulids</taxon>
        <taxon>Asterales</taxon>
        <taxon>Asteraceae</taxon>
        <taxon>Asteroideae</taxon>
        <taxon>Heliantheae alliance</taxon>
        <taxon>Heliantheae</taxon>
        <taxon>Helianthus</taxon>
    </lineage>
</organism>